<dbReference type="RefSeq" id="WP_084685811.1">
    <property type="nucleotide sequence ID" value="NZ_CP068985.1"/>
</dbReference>
<keyword evidence="1" id="KW-0812">Transmembrane</keyword>
<dbReference type="Proteomes" id="UP000824681">
    <property type="component" value="Chromosome"/>
</dbReference>
<proteinExistence type="predicted"/>
<gene>
    <name evidence="2" type="ORF">Nocox_15265</name>
</gene>
<dbReference type="EMBL" id="CP068985">
    <property type="protein sequence ID" value="QYC40668.1"/>
    <property type="molecule type" value="Genomic_DNA"/>
</dbReference>
<keyword evidence="1" id="KW-1133">Transmembrane helix</keyword>
<keyword evidence="1" id="KW-0472">Membrane</keyword>
<feature type="transmembrane region" description="Helical" evidence="1">
    <location>
        <begin position="62"/>
        <end position="87"/>
    </location>
</feature>
<evidence type="ECO:0000313" key="3">
    <source>
        <dbReference type="Proteomes" id="UP000824681"/>
    </source>
</evidence>
<evidence type="ECO:0000256" key="1">
    <source>
        <dbReference type="SAM" id="Phobius"/>
    </source>
</evidence>
<sequence length="129" mass="14164">MAGLTIILDIAGHDRLTSAAAWLRRERDRADLPLFVLLLSGWWFALAALAPDWRAPNWVVEVLVMMAVGLTGTVAGAYATVFVWLGARRLTGWGLAKLAGWLEHPQAVHFRVLSLAALVIGFHFDMLSS</sequence>
<feature type="transmembrane region" description="Helical" evidence="1">
    <location>
        <begin position="108"/>
        <end position="124"/>
    </location>
</feature>
<protein>
    <submittedName>
        <fullName evidence="2">Uncharacterized protein</fullName>
    </submittedName>
</protein>
<accession>A0ABX8TZ56</accession>
<evidence type="ECO:0000313" key="2">
    <source>
        <dbReference type="EMBL" id="QYC40668.1"/>
    </source>
</evidence>
<name>A0ABX8TZ56_9ACTN</name>
<reference evidence="2 3" key="1">
    <citation type="journal article" date="2021" name="ACS Chem. Biol.">
        <title>Genomic-Led Discovery of a Novel Glycopeptide Antibiotic by Nonomuraea coxensis DSM 45129.</title>
        <authorList>
            <person name="Yushchuk O."/>
            <person name="Vior N.M."/>
            <person name="Andreo-Vidal A."/>
            <person name="Berini F."/>
            <person name="Ruckert C."/>
            <person name="Busche T."/>
            <person name="Binda E."/>
            <person name="Kalinowski J."/>
            <person name="Truman A.W."/>
            <person name="Marinelli F."/>
        </authorList>
    </citation>
    <scope>NUCLEOTIDE SEQUENCE [LARGE SCALE GENOMIC DNA]</scope>
    <source>
        <strain evidence="2 3">DSM 45129</strain>
    </source>
</reference>
<keyword evidence="3" id="KW-1185">Reference proteome</keyword>
<organism evidence="2 3">
    <name type="scientific">Nonomuraea coxensis DSM 45129</name>
    <dbReference type="NCBI Taxonomy" id="1122611"/>
    <lineage>
        <taxon>Bacteria</taxon>
        <taxon>Bacillati</taxon>
        <taxon>Actinomycetota</taxon>
        <taxon>Actinomycetes</taxon>
        <taxon>Streptosporangiales</taxon>
        <taxon>Streptosporangiaceae</taxon>
        <taxon>Nonomuraea</taxon>
    </lineage>
</organism>
<feature type="transmembrane region" description="Helical" evidence="1">
    <location>
        <begin position="32"/>
        <end position="50"/>
    </location>
</feature>